<comment type="caution">
    <text evidence="2">The sequence shown here is derived from an EMBL/GenBank/DDBJ whole genome shotgun (WGS) entry which is preliminary data.</text>
</comment>
<dbReference type="CTD" id="9826455"/>
<dbReference type="GeneID" id="9826455"/>
<gene>
    <name evidence="2" type="ORF">GCK72_007552</name>
</gene>
<name>A0A6A5HMK7_CAERE</name>
<reference evidence="2 3" key="1">
    <citation type="submission" date="2019-12" db="EMBL/GenBank/DDBJ databases">
        <title>Chromosome-level assembly of the Caenorhabditis remanei genome.</title>
        <authorList>
            <person name="Teterina A.A."/>
            <person name="Willis J.H."/>
            <person name="Phillips P.C."/>
        </authorList>
    </citation>
    <scope>NUCLEOTIDE SEQUENCE [LARGE SCALE GENOMIC DNA]</scope>
    <source>
        <strain evidence="2 3">PX506</strain>
        <tissue evidence="2">Whole organism</tissue>
    </source>
</reference>
<dbReference type="Proteomes" id="UP000483820">
    <property type="component" value="Chromosome II"/>
</dbReference>
<dbReference type="Gene3D" id="3.30.710.10">
    <property type="entry name" value="Potassium Channel Kv1.1, Chain A"/>
    <property type="match status" value="2"/>
</dbReference>
<dbReference type="KEGG" id="crq:GCK72_007552"/>
<dbReference type="PANTHER" id="PTHR11145:SF19">
    <property type="entry name" value="BTB DOMAIN-CONTAINING PROTEIN-RELATED"/>
    <property type="match status" value="1"/>
</dbReference>
<feature type="domain" description="BTB" evidence="1">
    <location>
        <begin position="3"/>
        <end position="71"/>
    </location>
</feature>
<dbReference type="InterPro" id="IPR045068">
    <property type="entry name" value="BACURD1-3"/>
</dbReference>
<dbReference type="InterPro" id="IPR003131">
    <property type="entry name" value="T1-type_BTB"/>
</dbReference>
<accession>A0A6A5HMK7</accession>
<dbReference type="InterPro" id="IPR011333">
    <property type="entry name" value="SKP1/BTB/POZ_sf"/>
</dbReference>
<proteinExistence type="predicted"/>
<dbReference type="PANTHER" id="PTHR11145">
    <property type="entry name" value="BTB/POZ DOMAIN-CONTAINING ADAPTER FOR CUL3-MEDIATED RHOA DEGRADATION PROTEIN FAMILY MEMBER"/>
    <property type="match status" value="1"/>
</dbReference>
<evidence type="ECO:0000313" key="3">
    <source>
        <dbReference type="Proteomes" id="UP000483820"/>
    </source>
</evidence>
<dbReference type="InterPro" id="IPR000210">
    <property type="entry name" value="BTB/POZ_dom"/>
</dbReference>
<dbReference type="Pfam" id="PF02214">
    <property type="entry name" value="BTB_2"/>
    <property type="match status" value="2"/>
</dbReference>
<dbReference type="SUPFAM" id="SSF54695">
    <property type="entry name" value="POZ domain"/>
    <property type="match status" value="2"/>
</dbReference>
<dbReference type="PROSITE" id="PS50097">
    <property type="entry name" value="BTB"/>
    <property type="match status" value="2"/>
</dbReference>
<dbReference type="SMART" id="SM00225">
    <property type="entry name" value="BTB"/>
    <property type="match status" value="2"/>
</dbReference>
<dbReference type="EMBL" id="WUAV01000002">
    <property type="protein sequence ID" value="KAF1767593.1"/>
    <property type="molecule type" value="Genomic_DNA"/>
</dbReference>
<feature type="domain" description="BTB" evidence="1">
    <location>
        <begin position="217"/>
        <end position="285"/>
    </location>
</feature>
<evidence type="ECO:0000313" key="2">
    <source>
        <dbReference type="EMBL" id="KAF1767593.1"/>
    </source>
</evidence>
<sequence length="433" mass="50584">MSSPIQLDVGGTIFETSKSTLTRFDGFFKTMLETNVPVERNQSGHIFLDRDPTHFQVILNFMRDGDVDLPDSEETVKKISREANYFLLNGLMELCNQKLKNSAVNNLPMSRMKFLETYDQVLRVIANPQKPVIIIYYVVSHDGLIEKPLGVQSHQFFDITQFLDKYENTFDVYFKQLDYKRKEEYRRKSWHLGCYYKNNVISESAFSCGVGIVMSSSIIQLDVGGTLFKTSKSTLTRFDGFFKTMLETSVPVELDQSGHIFIDRDPTHFQVILNYMRDDDVDLPDSEDAVKRISREANFYLLHGLMELCNQKLKNSAVKNLPMSRMKFLETYEQVLRVIANPQKPVILVYYSVSAYGFIKKPERANFTFFNISEFLDKYENKFDVYFKQLDHKRNEENWHLGCYYKHDLIKVTELTSYVTPDEIIAKFLEKIK</sequence>
<dbReference type="CDD" id="cd18316">
    <property type="entry name" value="BTB_POZ_KCTD-like"/>
    <property type="match status" value="2"/>
</dbReference>
<protein>
    <recommendedName>
        <fullName evidence="1">BTB domain-containing protein</fullName>
    </recommendedName>
</protein>
<evidence type="ECO:0000259" key="1">
    <source>
        <dbReference type="PROSITE" id="PS50097"/>
    </source>
</evidence>
<dbReference type="GO" id="GO:0051260">
    <property type="term" value="P:protein homooligomerization"/>
    <property type="evidence" value="ECO:0007669"/>
    <property type="project" value="InterPro"/>
</dbReference>
<dbReference type="RefSeq" id="XP_053590486.1">
    <property type="nucleotide sequence ID" value="XM_053726292.1"/>
</dbReference>
<dbReference type="AlphaFoldDB" id="A0A6A5HMK7"/>
<organism evidence="2 3">
    <name type="scientific">Caenorhabditis remanei</name>
    <name type="common">Caenorhabditis vulgaris</name>
    <dbReference type="NCBI Taxonomy" id="31234"/>
    <lineage>
        <taxon>Eukaryota</taxon>
        <taxon>Metazoa</taxon>
        <taxon>Ecdysozoa</taxon>
        <taxon>Nematoda</taxon>
        <taxon>Chromadorea</taxon>
        <taxon>Rhabditida</taxon>
        <taxon>Rhabditina</taxon>
        <taxon>Rhabditomorpha</taxon>
        <taxon>Rhabditoidea</taxon>
        <taxon>Rhabditidae</taxon>
        <taxon>Peloderinae</taxon>
        <taxon>Caenorhabditis</taxon>
    </lineage>
</organism>